<accession>A0ABX8SD69</accession>
<dbReference type="GO" id="GO:0016787">
    <property type="term" value="F:hydrolase activity"/>
    <property type="evidence" value="ECO:0007669"/>
    <property type="project" value="UniProtKB-KW"/>
</dbReference>
<evidence type="ECO:0000256" key="2">
    <source>
        <dbReference type="ARBA" id="ARBA00022801"/>
    </source>
</evidence>
<dbReference type="SMART" id="SM00796">
    <property type="entry name" value="AHS1"/>
    <property type="match status" value="1"/>
</dbReference>
<dbReference type="InterPro" id="IPR010016">
    <property type="entry name" value="PxpB"/>
</dbReference>
<dbReference type="Proteomes" id="UP000887023">
    <property type="component" value="Chromosome"/>
</dbReference>
<dbReference type="PANTHER" id="PTHR34698:SF2">
    <property type="entry name" value="5-OXOPROLINASE SUBUNIT B"/>
    <property type="match status" value="1"/>
</dbReference>
<name>A0ABX8SD69_9ACTN</name>
<keyword evidence="3" id="KW-0067">ATP-binding</keyword>
<dbReference type="Gene3D" id="2.40.100.10">
    <property type="entry name" value="Cyclophilin-like"/>
    <property type="match status" value="1"/>
</dbReference>
<evidence type="ECO:0000259" key="4">
    <source>
        <dbReference type="SMART" id="SM00796"/>
    </source>
</evidence>
<keyword evidence="1" id="KW-0547">Nucleotide-binding</keyword>
<evidence type="ECO:0000313" key="5">
    <source>
        <dbReference type="EMBL" id="QXQ15839.1"/>
    </source>
</evidence>
<reference evidence="5" key="1">
    <citation type="submission" date="2021-07" db="EMBL/GenBank/DDBJ databases">
        <title>Candidatus Kaistella beijingensis sp. nov. isolated from a municipal wastewater treatment plant is involved in sludge foaming.</title>
        <authorList>
            <person name="Song Y."/>
            <person name="Liu S.-J."/>
        </authorList>
    </citation>
    <scope>NUCLEOTIDE SEQUENCE</scope>
    <source>
        <strain evidence="5">DSM 43998</strain>
    </source>
</reference>
<feature type="domain" description="Carboxyltransferase" evidence="4">
    <location>
        <begin position="1"/>
        <end position="194"/>
    </location>
</feature>
<organism evidence="5 6">
    <name type="scientific">Skermania pinensis</name>
    <dbReference type="NCBI Taxonomy" id="39122"/>
    <lineage>
        <taxon>Bacteria</taxon>
        <taxon>Bacillati</taxon>
        <taxon>Actinomycetota</taxon>
        <taxon>Actinomycetes</taxon>
        <taxon>Mycobacteriales</taxon>
        <taxon>Gordoniaceae</taxon>
        <taxon>Skermania</taxon>
    </lineage>
</organism>
<dbReference type="SUPFAM" id="SSF160467">
    <property type="entry name" value="PH0987 N-terminal domain-like"/>
    <property type="match status" value="1"/>
</dbReference>
<evidence type="ECO:0000256" key="3">
    <source>
        <dbReference type="ARBA" id="ARBA00022840"/>
    </source>
</evidence>
<dbReference type="InterPro" id="IPR003833">
    <property type="entry name" value="CT_C_D"/>
</dbReference>
<dbReference type="Gene3D" id="3.30.1360.40">
    <property type="match status" value="1"/>
</dbReference>
<evidence type="ECO:0000313" key="6">
    <source>
        <dbReference type="Proteomes" id="UP000887023"/>
    </source>
</evidence>
<dbReference type="Pfam" id="PF02682">
    <property type="entry name" value="CT_C_D"/>
    <property type="match status" value="1"/>
</dbReference>
<evidence type="ECO:0000256" key="1">
    <source>
        <dbReference type="ARBA" id="ARBA00022741"/>
    </source>
</evidence>
<dbReference type="PANTHER" id="PTHR34698">
    <property type="entry name" value="5-OXOPROLINASE SUBUNIT B"/>
    <property type="match status" value="1"/>
</dbReference>
<dbReference type="EMBL" id="CP079105">
    <property type="protein sequence ID" value="QXQ15839.1"/>
    <property type="molecule type" value="Genomic_DNA"/>
</dbReference>
<proteinExistence type="predicted"/>
<sequence>MTIRPAGDRALLVEPNEPAALDALVDALHATDLPGVGYLLPAAATVLITLTPDADPVAVTSALHTLQLTATESAPTSTDADVLIVPVRYDGADLAVVANLLGVDPTTVIARHTGTIWRCRFVGFTAGFGYLTAPDAELTVPRRAQSRTAVPAGAVALADGYSAVYPRRSPGGWQLIGHTDLAMWDLTRPRPALLTPGHRVRFAAVER</sequence>
<dbReference type="InterPro" id="IPR029000">
    <property type="entry name" value="Cyclophilin-like_dom_sf"/>
</dbReference>
<protein>
    <submittedName>
        <fullName evidence="5">Allophanate hydrolase subunit 1</fullName>
    </submittedName>
</protein>
<dbReference type="SUPFAM" id="SSF50891">
    <property type="entry name" value="Cyclophilin-like"/>
    <property type="match status" value="1"/>
</dbReference>
<gene>
    <name evidence="5" type="ORF">KV203_10725</name>
</gene>
<keyword evidence="6" id="KW-1185">Reference proteome</keyword>
<keyword evidence="2 5" id="KW-0378">Hydrolase</keyword>